<evidence type="ECO:0000313" key="10">
    <source>
        <dbReference type="Proteomes" id="UP000006906"/>
    </source>
</evidence>
<evidence type="ECO:0000313" key="9">
    <source>
        <dbReference type="EMBL" id="PNW80043.1"/>
    </source>
</evidence>
<evidence type="ECO:0000256" key="3">
    <source>
        <dbReference type="ARBA" id="ARBA00022576"/>
    </source>
</evidence>
<dbReference type="ExpressionAtlas" id="A0A2K3DHP2">
    <property type="expression patterns" value="baseline"/>
</dbReference>
<dbReference type="InterPro" id="IPR046348">
    <property type="entry name" value="SIS_dom_sf"/>
</dbReference>
<proteinExistence type="predicted"/>
<keyword evidence="4" id="KW-0808">Transferase</keyword>
<dbReference type="FunFam" id="3.40.50.10490:FF:000001">
    <property type="entry name" value="Glutamine--fructose-6-phosphate aminotransferase [isomerizing]"/>
    <property type="match status" value="1"/>
</dbReference>
<accession>A0A2K3DHP2</accession>
<dbReference type="EMBL" id="CM008969">
    <property type="protein sequence ID" value="PNW80043.1"/>
    <property type="molecule type" value="Genomic_DNA"/>
</dbReference>
<dbReference type="FunFam" id="3.40.50.10490:FF:000002">
    <property type="entry name" value="Glutamine--fructose-6-phosphate aminotransferase [isomerizing]"/>
    <property type="match status" value="1"/>
</dbReference>
<dbReference type="InterPro" id="IPR035466">
    <property type="entry name" value="GlmS/AgaS_SIS"/>
</dbReference>
<dbReference type="GO" id="GO:0006047">
    <property type="term" value="P:UDP-N-acetylglucosamine metabolic process"/>
    <property type="evidence" value="ECO:0000318"/>
    <property type="project" value="GO_Central"/>
</dbReference>
<keyword evidence="6" id="KW-0315">Glutamine amidotransferase</keyword>
<name>A0A2K3DHP2_CHLRE</name>
<dbReference type="CDD" id="cd00714">
    <property type="entry name" value="GFAT"/>
    <property type="match status" value="1"/>
</dbReference>
<dbReference type="PROSITE" id="PS51278">
    <property type="entry name" value="GATASE_TYPE_2"/>
    <property type="match status" value="1"/>
</dbReference>
<dbReference type="EC" id="2.6.1.16" evidence="2"/>
<dbReference type="InterPro" id="IPR047084">
    <property type="entry name" value="GFAT_N"/>
</dbReference>
<dbReference type="NCBIfam" id="NF001484">
    <property type="entry name" value="PRK00331.1"/>
    <property type="match status" value="1"/>
</dbReference>
<dbReference type="Proteomes" id="UP000006906">
    <property type="component" value="Chromosome 8"/>
</dbReference>
<protein>
    <recommendedName>
        <fullName evidence="2">glutamine--fructose-6-phosphate transaminase (isomerizing)</fullName>
        <ecNumber evidence="2">2.6.1.16</ecNumber>
    </recommendedName>
</protein>
<dbReference type="STRING" id="3055.A0A2K3DHP2"/>
<evidence type="ECO:0000256" key="6">
    <source>
        <dbReference type="ARBA" id="ARBA00022962"/>
    </source>
</evidence>
<dbReference type="InterPro" id="IPR029055">
    <property type="entry name" value="Ntn_hydrolases_N"/>
</dbReference>
<dbReference type="GO" id="GO:0004360">
    <property type="term" value="F:glutamine-fructose-6-phosphate transaminase (isomerizing) activity"/>
    <property type="evidence" value="ECO:0000318"/>
    <property type="project" value="GO_Central"/>
</dbReference>
<dbReference type="RefSeq" id="XP_042922162.1">
    <property type="nucleotide sequence ID" value="XM_043065161.1"/>
</dbReference>
<dbReference type="GO" id="GO:0097367">
    <property type="term" value="F:carbohydrate derivative binding"/>
    <property type="evidence" value="ECO:0007669"/>
    <property type="project" value="InterPro"/>
</dbReference>
<dbReference type="Gramene" id="PNW80043">
    <property type="protein sequence ID" value="PNW80043"/>
    <property type="gene ID" value="CHLRE_08g375500v5"/>
</dbReference>
<dbReference type="PROSITE" id="PS51464">
    <property type="entry name" value="SIS"/>
    <property type="match status" value="2"/>
</dbReference>
<dbReference type="InParanoid" id="A0A2K3DHP2"/>
<keyword evidence="3" id="KW-0032">Aminotransferase</keyword>
<dbReference type="Pfam" id="PF13522">
    <property type="entry name" value="GATase_6"/>
    <property type="match status" value="1"/>
</dbReference>
<evidence type="ECO:0000256" key="1">
    <source>
        <dbReference type="ARBA" id="ARBA00001031"/>
    </source>
</evidence>
<comment type="catalytic activity">
    <reaction evidence="1">
        <text>D-fructose 6-phosphate + L-glutamine = D-glucosamine 6-phosphate + L-glutamate</text>
        <dbReference type="Rhea" id="RHEA:13237"/>
        <dbReference type="ChEBI" id="CHEBI:29985"/>
        <dbReference type="ChEBI" id="CHEBI:58359"/>
        <dbReference type="ChEBI" id="CHEBI:58725"/>
        <dbReference type="ChEBI" id="CHEBI:61527"/>
        <dbReference type="EC" id="2.6.1.16"/>
    </reaction>
</comment>
<reference evidence="9 10" key="1">
    <citation type="journal article" date="2007" name="Science">
        <title>The Chlamydomonas genome reveals the evolution of key animal and plant functions.</title>
        <authorList>
            <person name="Merchant S.S."/>
            <person name="Prochnik S.E."/>
            <person name="Vallon O."/>
            <person name="Harris E.H."/>
            <person name="Karpowicz S.J."/>
            <person name="Witman G.B."/>
            <person name="Terry A."/>
            <person name="Salamov A."/>
            <person name="Fritz-Laylin L.K."/>
            <person name="Marechal-Drouard L."/>
            <person name="Marshall W.F."/>
            <person name="Qu L.H."/>
            <person name="Nelson D.R."/>
            <person name="Sanderfoot A.A."/>
            <person name="Spalding M.H."/>
            <person name="Kapitonov V.V."/>
            <person name="Ren Q."/>
            <person name="Ferris P."/>
            <person name="Lindquist E."/>
            <person name="Shapiro H."/>
            <person name="Lucas S.M."/>
            <person name="Grimwood J."/>
            <person name="Schmutz J."/>
            <person name="Cardol P."/>
            <person name="Cerutti H."/>
            <person name="Chanfreau G."/>
            <person name="Chen C.L."/>
            <person name="Cognat V."/>
            <person name="Croft M.T."/>
            <person name="Dent R."/>
            <person name="Dutcher S."/>
            <person name="Fernandez E."/>
            <person name="Fukuzawa H."/>
            <person name="Gonzalez-Ballester D."/>
            <person name="Gonzalez-Halphen D."/>
            <person name="Hallmann A."/>
            <person name="Hanikenne M."/>
            <person name="Hippler M."/>
            <person name="Inwood W."/>
            <person name="Jabbari K."/>
            <person name="Kalanon M."/>
            <person name="Kuras R."/>
            <person name="Lefebvre P.A."/>
            <person name="Lemaire S.D."/>
            <person name="Lobanov A.V."/>
            <person name="Lohr M."/>
            <person name="Manuell A."/>
            <person name="Meier I."/>
            <person name="Mets L."/>
            <person name="Mittag M."/>
            <person name="Mittelmeier T."/>
            <person name="Moroney J.V."/>
            <person name="Moseley J."/>
            <person name="Napoli C."/>
            <person name="Nedelcu A.M."/>
            <person name="Niyogi K."/>
            <person name="Novoselov S.V."/>
            <person name="Paulsen I.T."/>
            <person name="Pazour G."/>
            <person name="Purton S."/>
            <person name="Ral J.P."/>
            <person name="Riano-Pachon D.M."/>
            <person name="Riekhof W."/>
            <person name="Rymarquis L."/>
            <person name="Schroda M."/>
            <person name="Stern D."/>
            <person name="Umen J."/>
            <person name="Willows R."/>
            <person name="Wilson N."/>
            <person name="Zimmer S.L."/>
            <person name="Allmer J."/>
            <person name="Balk J."/>
            <person name="Bisova K."/>
            <person name="Chen C.J."/>
            <person name="Elias M."/>
            <person name="Gendler K."/>
            <person name="Hauser C."/>
            <person name="Lamb M.R."/>
            <person name="Ledford H."/>
            <person name="Long J.C."/>
            <person name="Minagawa J."/>
            <person name="Page M.D."/>
            <person name="Pan J."/>
            <person name="Pootakham W."/>
            <person name="Roje S."/>
            <person name="Rose A."/>
            <person name="Stahlberg E."/>
            <person name="Terauchi A.M."/>
            <person name="Yang P."/>
            <person name="Ball S."/>
            <person name="Bowler C."/>
            <person name="Dieckmann C.L."/>
            <person name="Gladyshev V.N."/>
            <person name="Green P."/>
            <person name="Jorgensen R."/>
            <person name="Mayfield S."/>
            <person name="Mueller-Roeber B."/>
            <person name="Rajamani S."/>
            <person name="Sayre R.T."/>
            <person name="Brokstein P."/>
            <person name="Dubchak I."/>
            <person name="Goodstein D."/>
            <person name="Hornick L."/>
            <person name="Huang Y.W."/>
            <person name="Jhaveri J."/>
            <person name="Luo Y."/>
            <person name="Martinez D."/>
            <person name="Ngau W.C."/>
            <person name="Otillar B."/>
            <person name="Poliakov A."/>
            <person name="Porter A."/>
            <person name="Szajkowski L."/>
            <person name="Werner G."/>
            <person name="Zhou K."/>
            <person name="Grigoriev I.V."/>
            <person name="Rokhsar D.S."/>
            <person name="Grossman A.R."/>
        </authorList>
    </citation>
    <scope>NUCLEOTIDE SEQUENCE [LARGE SCALE GENOMIC DNA]</scope>
    <source>
        <strain evidence="10">CC-503</strain>
    </source>
</reference>
<dbReference type="FunCoup" id="A0A2K3DHP2">
    <property type="interactions" value="1263"/>
</dbReference>
<dbReference type="PaxDb" id="3055-EDP02705"/>
<dbReference type="PANTHER" id="PTHR10937:SF0">
    <property type="entry name" value="GLUTAMINE--FRUCTOSE-6-PHOSPHATE TRANSAMINASE (ISOMERIZING)"/>
    <property type="match status" value="1"/>
</dbReference>
<dbReference type="FunFam" id="3.60.20.10:FF:000042">
    <property type="entry name" value="Glutamine--fructose-6-phosphate aminotransferase [isomerizing]"/>
    <property type="match status" value="1"/>
</dbReference>
<feature type="domain" description="SIS" evidence="8">
    <location>
        <begin position="371"/>
        <end position="510"/>
    </location>
</feature>
<keyword evidence="5" id="KW-0677">Repeat</keyword>
<evidence type="ECO:0000256" key="5">
    <source>
        <dbReference type="ARBA" id="ARBA00022737"/>
    </source>
</evidence>
<dbReference type="GeneID" id="5719950"/>
<dbReference type="Pfam" id="PF01380">
    <property type="entry name" value="SIS"/>
    <property type="match status" value="2"/>
</dbReference>
<organism evidence="9 10">
    <name type="scientific">Chlamydomonas reinhardtii</name>
    <name type="common">Chlamydomonas smithii</name>
    <dbReference type="NCBI Taxonomy" id="3055"/>
    <lineage>
        <taxon>Eukaryota</taxon>
        <taxon>Viridiplantae</taxon>
        <taxon>Chlorophyta</taxon>
        <taxon>core chlorophytes</taxon>
        <taxon>Chlorophyceae</taxon>
        <taxon>CS clade</taxon>
        <taxon>Chlamydomonadales</taxon>
        <taxon>Chlamydomonadaceae</taxon>
        <taxon>Chlamydomonas</taxon>
    </lineage>
</organism>
<dbReference type="PANTHER" id="PTHR10937">
    <property type="entry name" value="GLUCOSAMINE--FRUCTOSE-6-PHOSPHATE AMINOTRANSFERASE, ISOMERIZING"/>
    <property type="match status" value="1"/>
</dbReference>
<evidence type="ECO:0000259" key="7">
    <source>
        <dbReference type="PROSITE" id="PS51278"/>
    </source>
</evidence>
<dbReference type="Gene3D" id="3.40.50.10490">
    <property type="entry name" value="Glucose-6-phosphate isomerase like protein, domain 1"/>
    <property type="match status" value="2"/>
</dbReference>
<dbReference type="KEGG" id="cre:CHLRE_08g375500v5"/>
<dbReference type="OrthoDB" id="15235at2759"/>
<dbReference type="CDD" id="cd05008">
    <property type="entry name" value="SIS_GlmS_GlmD_1"/>
    <property type="match status" value="1"/>
</dbReference>
<dbReference type="CDD" id="cd05009">
    <property type="entry name" value="SIS_GlmS_GlmD_2"/>
    <property type="match status" value="1"/>
</dbReference>
<keyword evidence="10" id="KW-1185">Reference proteome</keyword>
<feature type="domain" description="Glutamine amidotransferase type-2" evidence="7">
    <location>
        <begin position="2"/>
        <end position="289"/>
    </location>
</feature>
<dbReference type="GO" id="GO:0046349">
    <property type="term" value="P:amino sugar biosynthetic process"/>
    <property type="evidence" value="ECO:0007669"/>
    <property type="project" value="UniProtKB-ARBA"/>
</dbReference>
<dbReference type="InterPro" id="IPR001347">
    <property type="entry name" value="SIS_dom"/>
</dbReference>
<dbReference type="OMA" id="ASEYRYA"/>
<dbReference type="AlphaFoldDB" id="A0A2K3DHP2"/>
<dbReference type="GO" id="GO:0006002">
    <property type="term" value="P:fructose 6-phosphate metabolic process"/>
    <property type="evidence" value="ECO:0000318"/>
    <property type="project" value="GO_Central"/>
</dbReference>
<sequence length="699" mass="77725">MCGIVGYYTFNVQRDLKFVLDCLFNGLKRLEYRGYDSAGIAFDVVDAYPLTQKLADGTQAVISEENGVLESVGPLIIKEVGKVDALERLAHETIARDQLDLKREFRSQVGIAHTRWATHGPPSVVNSHPIPSDPEGQFVVVHNGIITNYNLIKDFLIKHGEVFKTETDTEVIPKLCKFVYDRLGERVPFPKLVMEVLKKLEGAYAVLVKSTHYPGELVACKRGSPMILGIKEVPGQRRTSFNRLHDASDTKWRRESIECFIASDASAVIEHTKRVIVLEDNDVLHLCGGGYGIYNTQGDNVEEAVPRVLLTLQLEVEQIMKGGYDHFMQKEIHEQPESLLQTMRGRVQFQRPAVGNPYLTQRVKLGGLVEHGATISRCRRILLVACGTSFHACLAARATLEEMCEVPVVLELASDFLDRRCPIFRDDTCFFLSQSGETADTLRALEYSKAHGALCVGVTNTVGSAISRMTHCGVHLNAGYEIGVASTKAYTSQILAITMMALQLAEDSISKRERRDCIIDELGQLPGKVRSTLMLDGAMRELAEQLKGAGNLLFFGRGYNYATALEAALKVKEVAIIHSEGILAGEMKHGPLALVDKHMPIVVIATRDTMYKKMESVIQQLLAREAQLYILCNENDESMKQYEAKGCKLIQVPETVDCLQPVINIVPLQLLSYHLTVLRGFNVDQPRNLAKSVTVSEEH</sequence>
<evidence type="ECO:0000256" key="4">
    <source>
        <dbReference type="ARBA" id="ARBA00022679"/>
    </source>
</evidence>
<evidence type="ECO:0000259" key="8">
    <source>
        <dbReference type="PROSITE" id="PS51464"/>
    </source>
</evidence>
<dbReference type="GO" id="GO:0006487">
    <property type="term" value="P:protein N-linked glycosylation"/>
    <property type="evidence" value="ECO:0000318"/>
    <property type="project" value="GO_Central"/>
</dbReference>
<dbReference type="Gene3D" id="3.60.20.10">
    <property type="entry name" value="Glutamine Phosphoribosylpyrophosphate, subunit 1, domain 1"/>
    <property type="match status" value="1"/>
</dbReference>
<dbReference type="InterPro" id="IPR035490">
    <property type="entry name" value="GlmS/FrlB_SIS"/>
</dbReference>
<feature type="domain" description="SIS" evidence="8">
    <location>
        <begin position="542"/>
        <end position="686"/>
    </location>
</feature>
<gene>
    <name evidence="9" type="ORF">CHLRE_08g375500v5</name>
</gene>
<dbReference type="SUPFAM" id="SSF53697">
    <property type="entry name" value="SIS domain"/>
    <property type="match status" value="1"/>
</dbReference>
<dbReference type="SUPFAM" id="SSF56235">
    <property type="entry name" value="N-terminal nucleophile aminohydrolases (Ntn hydrolases)"/>
    <property type="match status" value="1"/>
</dbReference>
<dbReference type="InterPro" id="IPR017932">
    <property type="entry name" value="GATase_2_dom"/>
</dbReference>
<evidence type="ECO:0000256" key="2">
    <source>
        <dbReference type="ARBA" id="ARBA00012916"/>
    </source>
</evidence>